<evidence type="ECO:0000256" key="4">
    <source>
        <dbReference type="ARBA" id="ARBA00022490"/>
    </source>
</evidence>
<sequence length="196" mass="21736">MPKETHQDETSPDQAEGAERLARMLTWARNSAAYRLSRRMLSEQQLKDQIIRKARQKFEAVTPEECEALADAAIAFGRDMGALDDVAYAEARTRSAGRQGKSRRAIAHALRAKGVEAAIADQALEEADDLRAAVILARKRGYGPFGRHGLEEDQRARHMAAFARNGFGYDLARRVVSMTLEEAEELLADKGFSAFS</sequence>
<dbReference type="EMBL" id="JAUSWH010000021">
    <property type="protein sequence ID" value="MDQ0457992.1"/>
    <property type="molecule type" value="Genomic_DNA"/>
</dbReference>
<reference evidence="7 8" key="1">
    <citation type="submission" date="2023-07" db="EMBL/GenBank/DDBJ databases">
        <title>Genomic Encyclopedia of Type Strains, Phase IV (KMG-IV): sequencing the most valuable type-strain genomes for metagenomic binning, comparative biology and taxonomic classification.</title>
        <authorList>
            <person name="Goeker M."/>
        </authorList>
    </citation>
    <scope>NUCLEOTIDE SEQUENCE [LARGE SCALE GENOMIC DNA]</scope>
    <source>
        <strain evidence="7 8">DSM 100301</strain>
    </source>
</reference>
<comment type="function">
    <text evidence="5">Modulates RecA activity.</text>
</comment>
<dbReference type="Gene3D" id="1.10.10.10">
    <property type="entry name" value="Winged helix-like DNA-binding domain superfamily/Winged helix DNA-binding domain"/>
    <property type="match status" value="1"/>
</dbReference>
<evidence type="ECO:0000256" key="1">
    <source>
        <dbReference type="ARBA" id="ARBA00004496"/>
    </source>
</evidence>
<comment type="caution">
    <text evidence="7">The sequence shown here is derived from an EMBL/GenBank/DDBJ whole genome shotgun (WGS) entry which is preliminary data.</text>
</comment>
<dbReference type="Pfam" id="PF02631">
    <property type="entry name" value="RecX_HTH2"/>
    <property type="match status" value="1"/>
</dbReference>
<dbReference type="InterPro" id="IPR036388">
    <property type="entry name" value="WH-like_DNA-bd_sf"/>
</dbReference>
<dbReference type="InterPro" id="IPR003783">
    <property type="entry name" value="Regulatory_RecX"/>
</dbReference>
<evidence type="ECO:0000259" key="6">
    <source>
        <dbReference type="Pfam" id="PF02631"/>
    </source>
</evidence>
<evidence type="ECO:0000313" key="7">
    <source>
        <dbReference type="EMBL" id="MDQ0457992.1"/>
    </source>
</evidence>
<organism evidence="7 8">
    <name type="scientific">Rhizobium paknamense</name>
    <dbReference type="NCBI Taxonomy" id="1206817"/>
    <lineage>
        <taxon>Bacteria</taxon>
        <taxon>Pseudomonadati</taxon>
        <taxon>Pseudomonadota</taxon>
        <taxon>Alphaproteobacteria</taxon>
        <taxon>Hyphomicrobiales</taxon>
        <taxon>Rhizobiaceae</taxon>
        <taxon>Rhizobium/Agrobacterium group</taxon>
        <taxon>Rhizobium</taxon>
    </lineage>
</organism>
<feature type="domain" description="RecX second three-helical" evidence="6">
    <location>
        <begin position="84"/>
        <end position="124"/>
    </location>
</feature>
<protein>
    <recommendedName>
        <fullName evidence="3 5">Regulatory protein RecX</fullName>
    </recommendedName>
</protein>
<dbReference type="Proteomes" id="UP001235269">
    <property type="component" value="Unassembled WGS sequence"/>
</dbReference>
<dbReference type="HAMAP" id="MF_01114">
    <property type="entry name" value="RecX"/>
    <property type="match status" value="1"/>
</dbReference>
<keyword evidence="4 5" id="KW-0963">Cytoplasm</keyword>
<name>A0ABU0IIE3_9HYPH</name>
<dbReference type="RefSeq" id="WP_370878133.1">
    <property type="nucleotide sequence ID" value="NZ_JAUSWH010000021.1"/>
</dbReference>
<evidence type="ECO:0000256" key="2">
    <source>
        <dbReference type="ARBA" id="ARBA00009695"/>
    </source>
</evidence>
<keyword evidence="8" id="KW-1185">Reference proteome</keyword>
<dbReference type="PANTHER" id="PTHR33602:SF1">
    <property type="entry name" value="REGULATORY PROTEIN RECX FAMILY PROTEIN"/>
    <property type="match status" value="1"/>
</dbReference>
<evidence type="ECO:0000256" key="5">
    <source>
        <dbReference type="HAMAP-Rule" id="MF_01114"/>
    </source>
</evidence>
<evidence type="ECO:0000256" key="3">
    <source>
        <dbReference type="ARBA" id="ARBA00018111"/>
    </source>
</evidence>
<comment type="similarity">
    <text evidence="2 5">Belongs to the RecX family.</text>
</comment>
<dbReference type="PANTHER" id="PTHR33602">
    <property type="entry name" value="REGULATORY PROTEIN RECX FAMILY PROTEIN"/>
    <property type="match status" value="1"/>
</dbReference>
<gene>
    <name evidence="5" type="primary">recX</name>
    <name evidence="7" type="ORF">QO005_004350</name>
</gene>
<proteinExistence type="inferred from homology"/>
<dbReference type="InterPro" id="IPR053924">
    <property type="entry name" value="RecX_HTH_2nd"/>
</dbReference>
<evidence type="ECO:0000313" key="8">
    <source>
        <dbReference type="Proteomes" id="UP001235269"/>
    </source>
</evidence>
<accession>A0ABU0IIE3</accession>
<comment type="subcellular location">
    <subcellularLocation>
        <location evidence="1 5">Cytoplasm</location>
    </subcellularLocation>
</comment>